<name>W7X851_TETTS</name>
<dbReference type="Proteomes" id="UP000009168">
    <property type="component" value="Unassembled WGS sequence"/>
</dbReference>
<dbReference type="RefSeq" id="XP_012654876.1">
    <property type="nucleotide sequence ID" value="XM_012799422.1"/>
</dbReference>
<sequence>MQIKMQKYIELQVKIKLLYSIVHMQLLFMIAIVHLLLQIIILAIQSLISQIQQKNFQYFNKILIQCCLMCRQSNFSTCILFNRQAKIKSLIRTQQLLKKISMFQFRQKLINFYYQTKIIKQ</sequence>
<reference evidence="3" key="1">
    <citation type="journal article" date="2006" name="PLoS Biol.">
        <title>Macronuclear genome sequence of the ciliate Tetrahymena thermophila, a model eukaryote.</title>
        <authorList>
            <person name="Eisen J.A."/>
            <person name="Coyne R.S."/>
            <person name="Wu M."/>
            <person name="Wu D."/>
            <person name="Thiagarajan M."/>
            <person name="Wortman J.R."/>
            <person name="Badger J.H."/>
            <person name="Ren Q."/>
            <person name="Amedeo P."/>
            <person name="Jones K.M."/>
            <person name="Tallon L.J."/>
            <person name="Delcher A.L."/>
            <person name="Salzberg S.L."/>
            <person name="Silva J.C."/>
            <person name="Haas B.J."/>
            <person name="Majoros W.H."/>
            <person name="Farzad M."/>
            <person name="Carlton J.M."/>
            <person name="Smith R.K. Jr."/>
            <person name="Garg J."/>
            <person name="Pearlman R.E."/>
            <person name="Karrer K.M."/>
            <person name="Sun L."/>
            <person name="Manning G."/>
            <person name="Elde N.C."/>
            <person name="Turkewitz A.P."/>
            <person name="Asai D.J."/>
            <person name="Wilkes D.E."/>
            <person name="Wang Y."/>
            <person name="Cai H."/>
            <person name="Collins K."/>
            <person name="Stewart B.A."/>
            <person name="Lee S.R."/>
            <person name="Wilamowska K."/>
            <person name="Weinberg Z."/>
            <person name="Ruzzo W.L."/>
            <person name="Wloga D."/>
            <person name="Gaertig J."/>
            <person name="Frankel J."/>
            <person name="Tsao C.-C."/>
            <person name="Gorovsky M.A."/>
            <person name="Keeling P.J."/>
            <person name="Waller R.F."/>
            <person name="Patron N.J."/>
            <person name="Cherry J.M."/>
            <person name="Stover N.A."/>
            <person name="Krieger C.J."/>
            <person name="del Toro C."/>
            <person name="Ryder H.F."/>
            <person name="Williamson S.C."/>
            <person name="Barbeau R.A."/>
            <person name="Hamilton E.P."/>
            <person name="Orias E."/>
        </authorList>
    </citation>
    <scope>NUCLEOTIDE SEQUENCE [LARGE SCALE GENOMIC DNA]</scope>
    <source>
        <strain evidence="3">SB210</strain>
    </source>
</reference>
<evidence type="ECO:0000313" key="2">
    <source>
        <dbReference type="EMBL" id="EWS72593.1"/>
    </source>
</evidence>
<gene>
    <name evidence="2" type="ORF">TTHERM_001089039</name>
</gene>
<proteinExistence type="predicted"/>
<dbReference type="KEGG" id="tet:TTHERM_001089039"/>
<keyword evidence="1" id="KW-0472">Membrane</keyword>
<dbReference type="AlphaFoldDB" id="W7X851"/>
<protein>
    <submittedName>
        <fullName evidence="2">Transmembrane protein, putative</fullName>
    </submittedName>
</protein>
<dbReference type="EMBL" id="GG662532">
    <property type="protein sequence ID" value="EWS72593.1"/>
    <property type="molecule type" value="Genomic_DNA"/>
</dbReference>
<accession>W7X851</accession>
<feature type="transmembrane region" description="Helical" evidence="1">
    <location>
        <begin position="21"/>
        <end position="44"/>
    </location>
</feature>
<evidence type="ECO:0000256" key="1">
    <source>
        <dbReference type="SAM" id="Phobius"/>
    </source>
</evidence>
<dbReference type="GeneID" id="24441669"/>
<keyword evidence="3" id="KW-1185">Reference proteome</keyword>
<organism evidence="2 3">
    <name type="scientific">Tetrahymena thermophila (strain SB210)</name>
    <dbReference type="NCBI Taxonomy" id="312017"/>
    <lineage>
        <taxon>Eukaryota</taxon>
        <taxon>Sar</taxon>
        <taxon>Alveolata</taxon>
        <taxon>Ciliophora</taxon>
        <taxon>Intramacronucleata</taxon>
        <taxon>Oligohymenophorea</taxon>
        <taxon>Hymenostomatida</taxon>
        <taxon>Tetrahymenina</taxon>
        <taxon>Tetrahymenidae</taxon>
        <taxon>Tetrahymena</taxon>
    </lineage>
</organism>
<keyword evidence="1 2" id="KW-0812">Transmembrane</keyword>
<evidence type="ECO:0000313" key="3">
    <source>
        <dbReference type="Proteomes" id="UP000009168"/>
    </source>
</evidence>
<dbReference type="InParanoid" id="W7X851"/>
<keyword evidence="1" id="KW-1133">Transmembrane helix</keyword>